<evidence type="ECO:0000256" key="2">
    <source>
        <dbReference type="SAM" id="SignalP"/>
    </source>
</evidence>
<comment type="caution">
    <text evidence="3">The sequence shown here is derived from an EMBL/GenBank/DDBJ whole genome shotgun (WGS) entry which is preliminary data.</text>
</comment>
<feature type="signal peptide" evidence="2">
    <location>
        <begin position="1"/>
        <end position="20"/>
    </location>
</feature>
<protein>
    <recommendedName>
        <fullName evidence="5">Lipoprotein</fullName>
    </recommendedName>
</protein>
<reference evidence="3 4" key="1">
    <citation type="submission" date="2023-07" db="EMBL/GenBank/DDBJ databases">
        <title>Functional and genomic diversity of the sorghum phyllosphere microbiome.</title>
        <authorList>
            <person name="Shade A."/>
        </authorList>
    </citation>
    <scope>NUCLEOTIDE SEQUENCE [LARGE SCALE GENOMIC DNA]</scope>
    <source>
        <strain evidence="3 4">SORGH_AS_0887</strain>
    </source>
</reference>
<dbReference type="RefSeq" id="WP_307003333.1">
    <property type="nucleotide sequence ID" value="NZ_JAUTBK010000002.1"/>
</dbReference>
<keyword evidence="2" id="KW-0732">Signal</keyword>
<feature type="region of interest" description="Disordered" evidence="1">
    <location>
        <begin position="344"/>
        <end position="368"/>
    </location>
</feature>
<gene>
    <name evidence="3" type="ORF">QE380_001740</name>
</gene>
<dbReference type="Proteomes" id="UP001233360">
    <property type="component" value="Unassembled WGS sequence"/>
</dbReference>
<sequence length="758" mass="85962">MIRLKYLTYCLLGISLSACTQHVIKTNPVHKSLDQQVVSGLNAMYDYPSYDYSGQFNIQVDSLNPAAQHNQKTAHAALDADVQKKIDQFLANQKIKLSAQDKQALYTAIAKQKDSAGLGSSRSEKMAETLLNILNDLKFKYDGSIHYRERIGSFNLTARYEKPTLLVQAKVPMILDFKDYRFYTNYFAVMPYLVNRDSQDSLAYIDFSKYSDQFKNVDVKKFAEYLKASTAVSYTLAKPEQFQRLSLSKADQAKGVAEKVRLNTTIEALLLQASMFEQVNQKYFTQSILGIQQDALEKWAEDKATAVQTQHKDSENVLAPEDQANAAALTLYTLLNQKLNLQDTDASEEEVAHAEPESVQDQSDTVAENGLSAEDCEALRASNQSIAVGDVTSCLQQNGIDILSKPQQNGLISLLAIKSQLAKTFAQYDQNQFVDDKTFKTLWLKHLPEIEQALAAQKTMNPMTMDVGLDAQGRAVTIDYGATYVLESSHKKLNFHADTFIQNYGHATPIDTKQLKQAKSLKEVSKGSMIEGLIGNLSKSLGQQDSVLNSSKVSALPWKDQLNQLAEHTYDQTRSYEKTFSAVFIAKLSAESPEYVKRYSPQDLNEIGRVYAYWYADEKINTINAKGLVVIEKLQQKHKLQYEHQFDDELGYEVDRIVMQAMQTKEERQHWNTLKQKLKSQPQHLFAQQYVYLFNKDNQLDAIQRKQLAQTAILLGRVFVDARHGKLTETSLQGIQQEHLEYIDYDLFKQVYVQVLNQ</sequence>
<evidence type="ECO:0000313" key="4">
    <source>
        <dbReference type="Proteomes" id="UP001233360"/>
    </source>
</evidence>
<evidence type="ECO:0000256" key="1">
    <source>
        <dbReference type="SAM" id="MobiDB-lite"/>
    </source>
</evidence>
<proteinExistence type="predicted"/>
<evidence type="ECO:0008006" key="5">
    <source>
        <dbReference type="Google" id="ProtNLM"/>
    </source>
</evidence>
<dbReference type="EMBL" id="JAUTBK010000002">
    <property type="protein sequence ID" value="MDQ1208817.1"/>
    <property type="molecule type" value="Genomic_DNA"/>
</dbReference>
<feature type="chain" id="PRO_5046352870" description="Lipoprotein" evidence="2">
    <location>
        <begin position="21"/>
        <end position="758"/>
    </location>
</feature>
<accession>A0ABU0UW71</accession>
<organism evidence="3 4">
    <name type="scientific">Acinetobacter baylyi</name>
    <dbReference type="NCBI Taxonomy" id="202950"/>
    <lineage>
        <taxon>Bacteria</taxon>
        <taxon>Pseudomonadati</taxon>
        <taxon>Pseudomonadota</taxon>
        <taxon>Gammaproteobacteria</taxon>
        <taxon>Moraxellales</taxon>
        <taxon>Moraxellaceae</taxon>
        <taxon>Acinetobacter</taxon>
    </lineage>
</organism>
<evidence type="ECO:0000313" key="3">
    <source>
        <dbReference type="EMBL" id="MDQ1208817.1"/>
    </source>
</evidence>
<keyword evidence="4" id="KW-1185">Reference proteome</keyword>
<dbReference type="PROSITE" id="PS51257">
    <property type="entry name" value="PROKAR_LIPOPROTEIN"/>
    <property type="match status" value="1"/>
</dbReference>
<name>A0ABU0UW71_ACIBI</name>